<name>D0W9L5_NEILA</name>
<organism evidence="1 2">
    <name type="scientific">Neisseria lactamica ATCC 23970</name>
    <dbReference type="NCBI Taxonomy" id="546265"/>
    <lineage>
        <taxon>Bacteria</taxon>
        <taxon>Pseudomonadati</taxon>
        <taxon>Pseudomonadota</taxon>
        <taxon>Betaproteobacteria</taxon>
        <taxon>Neisseriales</taxon>
        <taxon>Neisseriaceae</taxon>
        <taxon>Neisseria</taxon>
    </lineage>
</organism>
<sequence length="82" mass="9580">MGFSPPLQTASAPAVIPAQAGIQTVRFQPFPINSCNFEFLDSHFRGNDVIQIPVLHHNIKTYKKHWSIKQSYFFFFFFWLCQ</sequence>
<evidence type="ECO:0000313" key="2">
    <source>
        <dbReference type="Proteomes" id="UP000003843"/>
    </source>
</evidence>
<accession>D0W9L5</accession>
<reference evidence="1 2" key="1">
    <citation type="submission" date="2009-10" db="EMBL/GenBank/DDBJ databases">
        <authorList>
            <person name="Weinstock G."/>
            <person name="Sodergren E."/>
            <person name="Clifton S."/>
            <person name="Fulton L."/>
            <person name="Fulton B."/>
            <person name="Courtney L."/>
            <person name="Fronick C."/>
            <person name="Harrison M."/>
            <person name="Strong C."/>
            <person name="Farmer C."/>
            <person name="Delahaunty K."/>
            <person name="Markovic C."/>
            <person name="Hall O."/>
            <person name="Minx P."/>
            <person name="Tomlinson C."/>
            <person name="Mitreva M."/>
            <person name="Nelson J."/>
            <person name="Hou S."/>
            <person name="Wollam A."/>
            <person name="Pepin K.H."/>
            <person name="Johnson M."/>
            <person name="Bhonagiri V."/>
            <person name="Nash W.E."/>
            <person name="Warren W."/>
            <person name="Chinwalla A."/>
            <person name="Mardis E.R."/>
            <person name="Wilson R.K."/>
        </authorList>
    </citation>
    <scope>NUCLEOTIDE SEQUENCE [LARGE SCALE GENOMIC DNA]</scope>
    <source>
        <strain evidence="1 2">ATCC 23970</strain>
    </source>
</reference>
<comment type="caution">
    <text evidence="1">The sequence shown here is derived from an EMBL/GenBank/DDBJ whole genome shotgun (WGS) entry which is preliminary data.</text>
</comment>
<gene>
    <name evidence="1" type="ORF">NEILACOT_04227</name>
</gene>
<proteinExistence type="predicted"/>
<dbReference type="EMBL" id="ACEQ02000013">
    <property type="protein sequence ID" value="EEZ75673.1"/>
    <property type="molecule type" value="Genomic_DNA"/>
</dbReference>
<dbReference type="AlphaFoldDB" id="D0W9L5"/>
<dbReference type="Proteomes" id="UP000003843">
    <property type="component" value="Unassembled WGS sequence"/>
</dbReference>
<protein>
    <submittedName>
        <fullName evidence="1">Uncharacterized protein</fullName>
    </submittedName>
</protein>
<evidence type="ECO:0000313" key="1">
    <source>
        <dbReference type="EMBL" id="EEZ75673.1"/>
    </source>
</evidence>